<proteinExistence type="predicted"/>
<evidence type="ECO:0000313" key="1">
    <source>
        <dbReference type="EMBL" id="RAK01627.1"/>
    </source>
</evidence>
<organism evidence="1 3">
    <name type="scientific">Aliidiomarina maris</name>
    <dbReference type="NCBI Taxonomy" id="531312"/>
    <lineage>
        <taxon>Bacteria</taxon>
        <taxon>Pseudomonadati</taxon>
        <taxon>Pseudomonadota</taxon>
        <taxon>Gammaproteobacteria</taxon>
        <taxon>Alteromonadales</taxon>
        <taxon>Idiomarinaceae</taxon>
        <taxon>Aliidiomarina</taxon>
    </lineage>
</organism>
<keyword evidence="4" id="KW-1185">Reference proteome</keyword>
<dbReference type="EMBL" id="QLMD01000001">
    <property type="protein sequence ID" value="RAK01627.1"/>
    <property type="molecule type" value="Genomic_DNA"/>
</dbReference>
<evidence type="ECO:0000313" key="3">
    <source>
        <dbReference type="Proteomes" id="UP000249203"/>
    </source>
</evidence>
<dbReference type="EMBL" id="PIPK01000001">
    <property type="protein sequence ID" value="RUO28452.1"/>
    <property type="molecule type" value="Genomic_DNA"/>
</dbReference>
<accession>A0A327X3U0</accession>
<dbReference type="OrthoDB" id="6455862at2"/>
<reference evidence="2 4" key="1">
    <citation type="journal article" date="2018" name="Front. Microbiol.">
        <title>Genome-Based Analysis Reveals the Taxonomy and Diversity of the Family Idiomarinaceae.</title>
        <authorList>
            <person name="Liu Y."/>
            <person name="Lai Q."/>
            <person name="Shao Z."/>
        </authorList>
    </citation>
    <scope>NUCLEOTIDE SEQUENCE [LARGE SCALE GENOMIC DNA]</scope>
    <source>
        <strain evidence="2 4">CF12-14</strain>
    </source>
</reference>
<gene>
    <name evidence="1" type="ORF">B0I24_101250</name>
    <name evidence="2" type="ORF">CWE07_01195</name>
</gene>
<protein>
    <submittedName>
        <fullName evidence="1">Uncharacterized protein</fullName>
    </submittedName>
</protein>
<sequence>MSDEFDDALALQEHSLKVDLTNRKPEGPGPRGYCLECGDEDVGGRRWCSAKCARDWERREVQRLGR</sequence>
<dbReference type="Proteomes" id="UP000287865">
    <property type="component" value="Unassembled WGS sequence"/>
</dbReference>
<dbReference type="AlphaFoldDB" id="A0A327X3U0"/>
<evidence type="ECO:0000313" key="4">
    <source>
        <dbReference type="Proteomes" id="UP000287865"/>
    </source>
</evidence>
<evidence type="ECO:0000313" key="2">
    <source>
        <dbReference type="EMBL" id="RUO28452.1"/>
    </source>
</evidence>
<dbReference type="RefSeq" id="WP_111568107.1">
    <property type="nucleotide sequence ID" value="NZ_PIPK01000001.1"/>
</dbReference>
<dbReference type="Proteomes" id="UP000249203">
    <property type="component" value="Unassembled WGS sequence"/>
</dbReference>
<reference evidence="1 3" key="2">
    <citation type="submission" date="2018-06" db="EMBL/GenBank/DDBJ databases">
        <title>Genomic Encyclopedia of Type Strains, Phase III (KMG-III): the genomes of soil and plant-associated and newly described type strains.</title>
        <authorList>
            <person name="Whitman W."/>
        </authorList>
    </citation>
    <scope>NUCLEOTIDE SEQUENCE [LARGE SCALE GENOMIC DNA]</scope>
    <source>
        <strain evidence="1 3">CGMCC 1.15366</strain>
    </source>
</reference>
<name>A0A327X3U0_9GAMM</name>
<comment type="caution">
    <text evidence="1">The sequence shown here is derived from an EMBL/GenBank/DDBJ whole genome shotgun (WGS) entry which is preliminary data.</text>
</comment>